<evidence type="ECO:0000313" key="2">
    <source>
        <dbReference type="EMBL" id="KAH8984620.1"/>
    </source>
</evidence>
<evidence type="ECO:0000256" key="1">
    <source>
        <dbReference type="SAM" id="Phobius"/>
    </source>
</evidence>
<dbReference type="EMBL" id="JAKELL010000074">
    <property type="protein sequence ID" value="KAH8984620.1"/>
    <property type="molecule type" value="Genomic_DNA"/>
</dbReference>
<keyword evidence="1" id="KW-1133">Transmembrane helix</keyword>
<keyword evidence="1" id="KW-0472">Membrane</keyword>
<proteinExistence type="predicted"/>
<sequence length="177" mass="19433">MDGITNTRQCGFAWGYGAPRMDHPSLPNMVSALCACAACCAVCPALYVGSLGCLVIRILVITAQRASNRVNKPTQTIVVQLVLRHNALWRIPIPVSNKRSTVGSIPRGKRDKPWRWLLGFVKQCRLPLFRWSGIQLLLWWSLVSNATTGLGAVRTLDSGHQLVPIGGVFRCLAKGEK</sequence>
<dbReference type="AlphaFoldDB" id="A0AAD4LCR8"/>
<keyword evidence="1" id="KW-0812">Transmembrane</keyword>
<organism evidence="2 3">
    <name type="scientific">Lactarius akahatsu</name>
    <dbReference type="NCBI Taxonomy" id="416441"/>
    <lineage>
        <taxon>Eukaryota</taxon>
        <taxon>Fungi</taxon>
        <taxon>Dikarya</taxon>
        <taxon>Basidiomycota</taxon>
        <taxon>Agaricomycotina</taxon>
        <taxon>Agaricomycetes</taxon>
        <taxon>Russulales</taxon>
        <taxon>Russulaceae</taxon>
        <taxon>Lactarius</taxon>
    </lineage>
</organism>
<accession>A0AAD4LCR8</accession>
<comment type="caution">
    <text evidence="2">The sequence shown here is derived from an EMBL/GenBank/DDBJ whole genome shotgun (WGS) entry which is preliminary data.</text>
</comment>
<evidence type="ECO:0000313" key="3">
    <source>
        <dbReference type="Proteomes" id="UP001201163"/>
    </source>
</evidence>
<keyword evidence="3" id="KW-1185">Reference proteome</keyword>
<protein>
    <submittedName>
        <fullName evidence="2">Uncharacterized protein</fullName>
    </submittedName>
</protein>
<dbReference type="Proteomes" id="UP001201163">
    <property type="component" value="Unassembled WGS sequence"/>
</dbReference>
<gene>
    <name evidence="2" type="ORF">EDB92DRAFT_1819024</name>
</gene>
<reference evidence="2" key="1">
    <citation type="submission" date="2022-01" db="EMBL/GenBank/DDBJ databases">
        <title>Comparative genomics reveals a dynamic genome evolution in the ectomycorrhizal milk-cap (Lactarius) mushrooms.</title>
        <authorList>
            <consortium name="DOE Joint Genome Institute"/>
            <person name="Lebreton A."/>
            <person name="Tang N."/>
            <person name="Kuo A."/>
            <person name="LaButti K."/>
            <person name="Drula E."/>
            <person name="Barry K."/>
            <person name="Clum A."/>
            <person name="Lipzen A."/>
            <person name="Mousain D."/>
            <person name="Ng V."/>
            <person name="Wang R."/>
            <person name="Wang X."/>
            <person name="Dai Y."/>
            <person name="Henrissat B."/>
            <person name="Grigoriev I.V."/>
            <person name="Guerin-Laguette A."/>
            <person name="Yu F."/>
            <person name="Martin F.M."/>
        </authorList>
    </citation>
    <scope>NUCLEOTIDE SEQUENCE</scope>
    <source>
        <strain evidence="2">QP</strain>
    </source>
</reference>
<feature type="transmembrane region" description="Helical" evidence="1">
    <location>
        <begin position="29"/>
        <end position="60"/>
    </location>
</feature>
<name>A0AAD4LCR8_9AGAM</name>